<evidence type="ECO:0000313" key="1">
    <source>
        <dbReference type="EMBL" id="GAH27797.1"/>
    </source>
</evidence>
<reference evidence="1" key="1">
    <citation type="journal article" date="2014" name="Front. Microbiol.">
        <title>High frequency of phylogenetically diverse reductive dehalogenase-homologous genes in deep subseafloor sedimentary metagenomes.</title>
        <authorList>
            <person name="Kawai M."/>
            <person name="Futagami T."/>
            <person name="Toyoda A."/>
            <person name="Takaki Y."/>
            <person name="Nishi S."/>
            <person name="Hori S."/>
            <person name="Arai W."/>
            <person name="Tsubouchi T."/>
            <person name="Morono Y."/>
            <person name="Uchiyama I."/>
            <person name="Ito T."/>
            <person name="Fujiyama A."/>
            <person name="Inagaki F."/>
            <person name="Takami H."/>
        </authorList>
    </citation>
    <scope>NUCLEOTIDE SEQUENCE</scope>
    <source>
        <strain evidence="1">Expedition CK06-06</strain>
    </source>
</reference>
<sequence length="58" mass="6700">QKEEIEIQRDAIKEQRDLIKAKNENITDSIRYASNIQSAVFPPLSLLDKLLIDSFIIN</sequence>
<comment type="caution">
    <text evidence="1">The sequence shown here is derived from an EMBL/GenBank/DDBJ whole genome shotgun (WGS) entry which is preliminary data.</text>
</comment>
<feature type="non-terminal residue" evidence="1">
    <location>
        <position position="58"/>
    </location>
</feature>
<gene>
    <name evidence="1" type="ORF">S01H4_66862</name>
</gene>
<name>X1E5F6_9ZZZZ</name>
<feature type="non-terminal residue" evidence="1">
    <location>
        <position position="1"/>
    </location>
</feature>
<dbReference type="EMBL" id="BART01041650">
    <property type="protein sequence ID" value="GAH27797.1"/>
    <property type="molecule type" value="Genomic_DNA"/>
</dbReference>
<protein>
    <submittedName>
        <fullName evidence="1">Uncharacterized protein</fullName>
    </submittedName>
</protein>
<accession>X1E5F6</accession>
<organism evidence="1">
    <name type="scientific">marine sediment metagenome</name>
    <dbReference type="NCBI Taxonomy" id="412755"/>
    <lineage>
        <taxon>unclassified sequences</taxon>
        <taxon>metagenomes</taxon>
        <taxon>ecological metagenomes</taxon>
    </lineage>
</organism>
<dbReference type="AlphaFoldDB" id="X1E5F6"/>
<proteinExistence type="predicted"/>